<accession>G9XK56</accession>
<dbReference type="PATRIC" id="fig|537010.4.peg.1238"/>
<dbReference type="Proteomes" id="UP000004416">
    <property type="component" value="Unassembled WGS sequence"/>
</dbReference>
<dbReference type="AlphaFoldDB" id="G9XK56"/>
<dbReference type="HOGENOM" id="CLU_3288459_0_0_9"/>
<evidence type="ECO:0000313" key="1">
    <source>
        <dbReference type="EMBL" id="EHL07942.1"/>
    </source>
</evidence>
<comment type="caution">
    <text evidence="1">The sequence shown here is derived from an EMBL/GenBank/DDBJ whole genome shotgun (WGS) entry which is preliminary data.</text>
</comment>
<sequence length="40" mass="4693">MILPKSSIADIIRIGYRRKTTAHGTPLKPFRLFVYLNKYL</sequence>
<protein>
    <submittedName>
        <fullName evidence="1">Uncharacterized protein</fullName>
    </submittedName>
</protein>
<gene>
    <name evidence="1" type="ORF">HMPREF0322_01339</name>
</gene>
<proteinExistence type="predicted"/>
<name>G9XK56_DESHA</name>
<reference evidence="1 2" key="1">
    <citation type="submission" date="2011-08" db="EMBL/GenBank/DDBJ databases">
        <authorList>
            <person name="Weinstock G."/>
            <person name="Sodergren E."/>
            <person name="Clifton S."/>
            <person name="Fulton L."/>
            <person name="Fulton B."/>
            <person name="Courtney L."/>
            <person name="Fronick C."/>
            <person name="Harrison M."/>
            <person name="Strong C."/>
            <person name="Farmer C."/>
            <person name="Delahaunty K."/>
            <person name="Markovic C."/>
            <person name="Hall O."/>
            <person name="Minx P."/>
            <person name="Tomlinson C."/>
            <person name="Mitreva M."/>
            <person name="Hou S."/>
            <person name="Chen J."/>
            <person name="Wollam A."/>
            <person name="Pepin K.H."/>
            <person name="Johnson M."/>
            <person name="Bhonagiri V."/>
            <person name="Zhang X."/>
            <person name="Suruliraj S."/>
            <person name="Warren W."/>
            <person name="Chinwalla A."/>
            <person name="Mardis E.R."/>
            <person name="Wilson R.K."/>
        </authorList>
    </citation>
    <scope>NUCLEOTIDE SEQUENCE [LARGE SCALE GENOMIC DNA]</scope>
    <source>
        <strain evidence="1 2">DP7</strain>
    </source>
</reference>
<evidence type="ECO:0000313" key="2">
    <source>
        <dbReference type="Proteomes" id="UP000004416"/>
    </source>
</evidence>
<organism evidence="1 2">
    <name type="scientific">Desulfitobacterium hafniense DP7</name>
    <dbReference type="NCBI Taxonomy" id="537010"/>
    <lineage>
        <taxon>Bacteria</taxon>
        <taxon>Bacillati</taxon>
        <taxon>Bacillota</taxon>
        <taxon>Clostridia</taxon>
        <taxon>Eubacteriales</taxon>
        <taxon>Desulfitobacteriaceae</taxon>
        <taxon>Desulfitobacterium</taxon>
    </lineage>
</organism>
<dbReference type="EMBL" id="AFZX01000032">
    <property type="protein sequence ID" value="EHL07942.1"/>
    <property type="molecule type" value="Genomic_DNA"/>
</dbReference>